<reference evidence="1" key="2">
    <citation type="journal article" date="2014" name="ISME J.">
        <title>Microbial stratification in low pH oxic and suboxic macroscopic growths along an acid mine drainage.</title>
        <authorList>
            <person name="Mendez-Garcia C."/>
            <person name="Mesa V."/>
            <person name="Sprenger R.R."/>
            <person name="Richter M."/>
            <person name="Diez M.S."/>
            <person name="Solano J."/>
            <person name="Bargiela R."/>
            <person name="Golyshina O.V."/>
            <person name="Manteca A."/>
            <person name="Ramos J.L."/>
            <person name="Gallego J.R."/>
            <person name="Llorente I."/>
            <person name="Martins Dos Santos V.A."/>
            <person name="Jensen O.N."/>
            <person name="Pelaez A.I."/>
            <person name="Sanchez J."/>
            <person name="Ferrer M."/>
        </authorList>
    </citation>
    <scope>NUCLEOTIDE SEQUENCE</scope>
</reference>
<evidence type="ECO:0000313" key="1">
    <source>
        <dbReference type="EMBL" id="EQD54350.1"/>
    </source>
</evidence>
<feature type="non-terminal residue" evidence="1">
    <location>
        <position position="307"/>
    </location>
</feature>
<proteinExistence type="predicted"/>
<comment type="caution">
    <text evidence="1">The sequence shown here is derived from an EMBL/GenBank/DDBJ whole genome shotgun (WGS) entry which is preliminary data.</text>
</comment>
<dbReference type="InterPro" id="IPR018642">
    <property type="entry name" value="DUF2066"/>
</dbReference>
<sequence>MLPGPGWGATVRHLFRVEFPVPALAASIHPSEIHHAAHELLARLTGDPDFTNQGIIGQLLKESNPWVAEYGYVEAPARVLEKTHGRDHYLLWVRFDPRVVEAAILGAHLPFWGPLRPLTLAWLSVGSQTNAILSATASDPLRTTLEARIRRLSLPILLPLMDLNERLQVPVAKLMPPDWTTLERVSHRYGAEAIWTGILLGRARGGWQGEFSVRVGGWTSSWQSRGIHRRRTTVLASALGHLDTLLAARYAVFAEHRPAALVIRARGVTTLTAVARIEQFLATLPGVSRVRIRTVRSRSLSITLRSR</sequence>
<protein>
    <submittedName>
        <fullName evidence="1">Uncharacterized protein</fullName>
    </submittedName>
</protein>
<gene>
    <name evidence="1" type="ORF">B1B_09721</name>
</gene>
<dbReference type="Pfam" id="PF09839">
    <property type="entry name" value="DUF2066"/>
    <property type="match status" value="1"/>
</dbReference>
<reference evidence="1" key="1">
    <citation type="submission" date="2013-08" db="EMBL/GenBank/DDBJ databases">
        <authorList>
            <person name="Mendez C."/>
            <person name="Richter M."/>
            <person name="Ferrer M."/>
            <person name="Sanchez J."/>
        </authorList>
    </citation>
    <scope>NUCLEOTIDE SEQUENCE</scope>
</reference>
<dbReference type="AlphaFoldDB" id="T1BK24"/>
<name>T1BK24_9ZZZZ</name>
<accession>T1BK24</accession>
<dbReference type="EMBL" id="AUZY01006438">
    <property type="protein sequence ID" value="EQD54350.1"/>
    <property type="molecule type" value="Genomic_DNA"/>
</dbReference>
<organism evidence="1">
    <name type="scientific">mine drainage metagenome</name>
    <dbReference type="NCBI Taxonomy" id="410659"/>
    <lineage>
        <taxon>unclassified sequences</taxon>
        <taxon>metagenomes</taxon>
        <taxon>ecological metagenomes</taxon>
    </lineage>
</organism>